<sequence>MAKRDRSDHILTDWDRVFDALADPSRRYVLEYLHDRTEPASVWDLAVALAVRTTDLPPDEVDVQIVEQAEMGIRHVHLPKLEAANLVESAGGTVALTDHAQTLPLFTPAYRGVVPPAAGEDEYRERTREDA</sequence>
<comment type="caution">
    <text evidence="2">The sequence shown here is derived from an EMBL/GenBank/DDBJ whole genome shotgun (WGS) entry which is preliminary data.</text>
</comment>
<name>M0IE94_9EURY</name>
<dbReference type="InterPro" id="IPR036390">
    <property type="entry name" value="WH_DNA-bd_sf"/>
</dbReference>
<dbReference type="Pfam" id="PF24035">
    <property type="entry name" value="DUF7344"/>
    <property type="match status" value="1"/>
</dbReference>
<dbReference type="PATRIC" id="fig|662479.7.peg.1702"/>
<feature type="domain" description="DUF7344" evidence="1">
    <location>
        <begin position="18"/>
        <end position="88"/>
    </location>
</feature>
<dbReference type="InterPro" id="IPR036388">
    <property type="entry name" value="WH-like_DNA-bd_sf"/>
</dbReference>
<dbReference type="Gene3D" id="1.10.10.10">
    <property type="entry name" value="Winged helix-like DNA-binding domain superfamily/Winged helix DNA-binding domain"/>
    <property type="match status" value="1"/>
</dbReference>
<organism evidence="2 3">
    <name type="scientific">Haloferax mucosum ATCC BAA-1512</name>
    <dbReference type="NCBI Taxonomy" id="662479"/>
    <lineage>
        <taxon>Archaea</taxon>
        <taxon>Methanobacteriati</taxon>
        <taxon>Methanobacteriota</taxon>
        <taxon>Stenosarchaea group</taxon>
        <taxon>Halobacteria</taxon>
        <taxon>Halobacteriales</taxon>
        <taxon>Haloferacaceae</taxon>
        <taxon>Haloferax</taxon>
    </lineage>
</organism>
<dbReference type="EMBL" id="AOLN01000011">
    <property type="protein sequence ID" value="ELZ95090.1"/>
    <property type="molecule type" value="Genomic_DNA"/>
</dbReference>
<dbReference type="Proteomes" id="UP000011550">
    <property type="component" value="Unassembled WGS sequence"/>
</dbReference>
<accession>M0IE94</accession>
<keyword evidence="3" id="KW-1185">Reference proteome</keyword>
<proteinExistence type="predicted"/>
<evidence type="ECO:0000313" key="3">
    <source>
        <dbReference type="Proteomes" id="UP000011550"/>
    </source>
</evidence>
<dbReference type="RefSeq" id="WP_008319918.1">
    <property type="nucleotide sequence ID" value="NZ_AOLN01000011.1"/>
</dbReference>
<dbReference type="InterPro" id="IPR055768">
    <property type="entry name" value="DUF7344"/>
</dbReference>
<dbReference type="OrthoDB" id="247722at2157"/>
<evidence type="ECO:0000313" key="2">
    <source>
        <dbReference type="EMBL" id="ELZ95090.1"/>
    </source>
</evidence>
<dbReference type="SUPFAM" id="SSF46785">
    <property type="entry name" value="Winged helix' DNA-binding domain"/>
    <property type="match status" value="1"/>
</dbReference>
<evidence type="ECO:0000259" key="1">
    <source>
        <dbReference type="Pfam" id="PF24035"/>
    </source>
</evidence>
<dbReference type="AlphaFoldDB" id="M0IE94"/>
<reference evidence="2 3" key="1">
    <citation type="journal article" date="2014" name="PLoS Genet.">
        <title>Phylogenetically driven sequencing of extremely halophilic archaea reveals strategies for static and dynamic osmo-response.</title>
        <authorList>
            <person name="Becker E.A."/>
            <person name="Seitzer P.M."/>
            <person name="Tritt A."/>
            <person name="Larsen D."/>
            <person name="Krusor M."/>
            <person name="Yao A.I."/>
            <person name="Wu D."/>
            <person name="Madern D."/>
            <person name="Eisen J.A."/>
            <person name="Darling A.E."/>
            <person name="Facciotti M.T."/>
        </authorList>
    </citation>
    <scope>NUCLEOTIDE SEQUENCE [LARGE SCALE GENOMIC DNA]</scope>
    <source>
        <strain evidence="2 3">ATCC BAA-1512</strain>
    </source>
</reference>
<gene>
    <name evidence="2" type="ORF">C440_08437</name>
</gene>
<protein>
    <recommendedName>
        <fullName evidence="1">DUF7344 domain-containing protein</fullName>
    </recommendedName>
</protein>